<protein>
    <recommendedName>
        <fullName evidence="4">Glycosyltransferase RgtA/B/C/D-like domain-containing protein</fullName>
    </recommendedName>
</protein>
<keyword evidence="1" id="KW-1133">Transmembrane helix</keyword>
<accession>A0A1F6BDW6</accession>
<gene>
    <name evidence="2" type="ORF">A2363_01400</name>
</gene>
<feature type="transmembrane region" description="Helical" evidence="1">
    <location>
        <begin position="6"/>
        <end position="22"/>
    </location>
</feature>
<dbReference type="EMBL" id="MFKE01000018">
    <property type="protein sequence ID" value="OGG35136.1"/>
    <property type="molecule type" value="Genomic_DNA"/>
</dbReference>
<evidence type="ECO:0008006" key="4">
    <source>
        <dbReference type="Google" id="ProtNLM"/>
    </source>
</evidence>
<evidence type="ECO:0000313" key="2">
    <source>
        <dbReference type="EMBL" id="OGG35136.1"/>
    </source>
</evidence>
<feature type="transmembrane region" description="Helical" evidence="1">
    <location>
        <begin position="27"/>
        <end position="43"/>
    </location>
</feature>
<feature type="transmembrane region" description="Helical" evidence="1">
    <location>
        <begin position="351"/>
        <end position="367"/>
    </location>
</feature>
<dbReference type="STRING" id="1798401.A2363_01400"/>
<feature type="transmembrane region" description="Helical" evidence="1">
    <location>
        <begin position="243"/>
        <end position="262"/>
    </location>
</feature>
<feature type="transmembrane region" description="Helical" evidence="1">
    <location>
        <begin position="127"/>
        <end position="145"/>
    </location>
</feature>
<keyword evidence="1" id="KW-0472">Membrane</keyword>
<evidence type="ECO:0000313" key="3">
    <source>
        <dbReference type="Proteomes" id="UP000176186"/>
    </source>
</evidence>
<feature type="transmembrane region" description="Helical" evidence="1">
    <location>
        <begin position="303"/>
        <end position="321"/>
    </location>
</feature>
<organism evidence="2 3">
    <name type="scientific">Candidatus Gottesmanbacteria bacterium RIFOXYB1_FULL_47_11</name>
    <dbReference type="NCBI Taxonomy" id="1798401"/>
    <lineage>
        <taxon>Bacteria</taxon>
        <taxon>Candidatus Gottesmaniibacteriota</taxon>
    </lineage>
</organism>
<feature type="transmembrane region" description="Helical" evidence="1">
    <location>
        <begin position="180"/>
        <end position="196"/>
    </location>
</feature>
<feature type="transmembrane region" description="Helical" evidence="1">
    <location>
        <begin position="49"/>
        <end position="65"/>
    </location>
</feature>
<reference evidence="2 3" key="1">
    <citation type="journal article" date="2016" name="Nat. Commun.">
        <title>Thousands of microbial genomes shed light on interconnected biogeochemical processes in an aquifer system.</title>
        <authorList>
            <person name="Anantharaman K."/>
            <person name="Brown C.T."/>
            <person name="Hug L.A."/>
            <person name="Sharon I."/>
            <person name="Castelle C.J."/>
            <person name="Probst A.J."/>
            <person name="Thomas B.C."/>
            <person name="Singh A."/>
            <person name="Wilkins M.J."/>
            <person name="Karaoz U."/>
            <person name="Brodie E.L."/>
            <person name="Williams K.H."/>
            <person name="Hubbard S.S."/>
            <person name="Banfield J.F."/>
        </authorList>
    </citation>
    <scope>NUCLEOTIDE SEQUENCE [LARGE SCALE GENOMIC DNA]</scope>
</reference>
<keyword evidence="1" id="KW-0812">Transmembrane</keyword>
<sequence length="371" mass="42254">MKENVQIAITTLVISIVLLIHNGREPLFLFAFASIPIILFIAWKKSSLWPVALYILIVGVLGRYTQYFRQGYMSDVLPAIQDYIGYFLSGKNVYKEIIMVQNGPAPFNYLPFALLWYLPARLVFLDLRFMEMIVASFVPLMYFLYGKLKGTWQHLPIVAVLALSPFILDLSSDGSNDNSAVFLLLTALVLFMYAQARNKKMSAILSALVLTAFTMFKHYSAFFLIFFLPYLTKVKQFPIRIRSYVLVYGVACLLLVIFGVGASPDGFWRSLVYIERTNFHPVYGWNIWVALKDGWGITASRDIMWMVRTVGTALTIGGLLMLRPWRSFQTVCLASAISMLTYLVLSEWTTTAYFSFLLPMFALSLFSDGRT</sequence>
<name>A0A1F6BDW6_9BACT</name>
<dbReference type="AlphaFoldDB" id="A0A1F6BDW6"/>
<dbReference type="Proteomes" id="UP000176186">
    <property type="component" value="Unassembled WGS sequence"/>
</dbReference>
<evidence type="ECO:0000256" key="1">
    <source>
        <dbReference type="SAM" id="Phobius"/>
    </source>
</evidence>
<comment type="caution">
    <text evidence="2">The sequence shown here is derived from an EMBL/GenBank/DDBJ whole genome shotgun (WGS) entry which is preliminary data.</text>
</comment>
<feature type="transmembrane region" description="Helical" evidence="1">
    <location>
        <begin position="202"/>
        <end position="231"/>
    </location>
</feature>
<feature type="transmembrane region" description="Helical" evidence="1">
    <location>
        <begin position="151"/>
        <end position="168"/>
    </location>
</feature>
<proteinExistence type="predicted"/>